<dbReference type="EMBL" id="JACWMW010000001">
    <property type="protein sequence ID" value="MBD1384764.1"/>
    <property type="molecule type" value="Genomic_DNA"/>
</dbReference>
<dbReference type="Proteomes" id="UP000618754">
    <property type="component" value="Unassembled WGS sequence"/>
</dbReference>
<gene>
    <name evidence="2" type="ORF">IDJ75_05705</name>
</gene>
<reference evidence="2 3" key="1">
    <citation type="submission" date="2020-09" db="EMBL/GenBank/DDBJ databases">
        <title>Novel species of Mucilaginibacter isolated from a glacier on the Tibetan Plateau.</title>
        <authorList>
            <person name="Liu Q."/>
            <person name="Xin Y.-H."/>
        </authorList>
    </citation>
    <scope>NUCLEOTIDE SEQUENCE [LARGE SCALE GENOMIC DNA]</scope>
    <source>
        <strain evidence="2 3">CGMCC 1.13878</strain>
    </source>
</reference>
<dbReference type="SUPFAM" id="SSF55874">
    <property type="entry name" value="ATPase domain of HSP90 chaperone/DNA topoisomerase II/histidine kinase"/>
    <property type="match status" value="1"/>
</dbReference>
<comment type="caution">
    <text evidence="2">The sequence shown here is derived from an EMBL/GenBank/DDBJ whole genome shotgun (WGS) entry which is preliminary data.</text>
</comment>
<dbReference type="InterPro" id="IPR003594">
    <property type="entry name" value="HATPase_dom"/>
</dbReference>
<proteinExistence type="predicted"/>
<organism evidence="2 3">
    <name type="scientific">Mucilaginibacter rigui</name>
    <dbReference type="NCBI Taxonomy" id="534635"/>
    <lineage>
        <taxon>Bacteria</taxon>
        <taxon>Pseudomonadati</taxon>
        <taxon>Bacteroidota</taxon>
        <taxon>Sphingobacteriia</taxon>
        <taxon>Sphingobacteriales</taxon>
        <taxon>Sphingobacteriaceae</taxon>
        <taxon>Mucilaginibacter</taxon>
    </lineage>
</organism>
<dbReference type="RefSeq" id="WP_191174616.1">
    <property type="nucleotide sequence ID" value="NZ_JACWMW010000001.1"/>
</dbReference>
<keyword evidence="3" id="KW-1185">Reference proteome</keyword>
<accession>A0ABR7X2F3</accession>
<feature type="domain" description="Histidine kinase/HSP90-like ATPase" evidence="1">
    <location>
        <begin position="41"/>
        <end position="87"/>
    </location>
</feature>
<dbReference type="InterPro" id="IPR036890">
    <property type="entry name" value="HATPase_C_sf"/>
</dbReference>
<dbReference type="Pfam" id="PF02518">
    <property type="entry name" value="HATPase_c"/>
    <property type="match status" value="1"/>
</dbReference>
<name>A0ABR7X2F3_9SPHI</name>
<evidence type="ECO:0000313" key="3">
    <source>
        <dbReference type="Proteomes" id="UP000618754"/>
    </source>
</evidence>
<evidence type="ECO:0000313" key="2">
    <source>
        <dbReference type="EMBL" id="MBD1384764.1"/>
    </source>
</evidence>
<dbReference type="Gene3D" id="3.30.565.10">
    <property type="entry name" value="Histidine kinase-like ATPase, C-terminal domain"/>
    <property type="match status" value="1"/>
</dbReference>
<sequence length="183" mass="20364">MANITTQKFVFNNQADGLYPLVTDVMSYIDQQQQTDEDTITKLKLVLIELLTNSLKHSGTEETTIEITTTGDQIIIRKTDRGNGLTIRCNGNLLEWPLPGKHHANRVLTVYANADAILKAKLTNNCSLQFFIEEAEQTGPLDINTLTEHFGLLIITRASSTFAYEFDIDSCTNSFTASVTSMV</sequence>
<protein>
    <recommendedName>
        <fullName evidence="1">Histidine kinase/HSP90-like ATPase domain-containing protein</fullName>
    </recommendedName>
</protein>
<evidence type="ECO:0000259" key="1">
    <source>
        <dbReference type="Pfam" id="PF02518"/>
    </source>
</evidence>